<evidence type="ECO:0000256" key="13">
    <source>
        <dbReference type="ARBA" id="ARBA00022833"/>
    </source>
</evidence>
<dbReference type="GO" id="GO:0004843">
    <property type="term" value="F:cysteine-type deubiquitinase activity"/>
    <property type="evidence" value="ECO:0007669"/>
    <property type="project" value="UniProtKB-EC"/>
</dbReference>
<dbReference type="InterPro" id="IPR043472">
    <property type="entry name" value="Macro_dom-like"/>
</dbReference>
<evidence type="ECO:0000256" key="7">
    <source>
        <dbReference type="ARBA" id="ARBA00021993"/>
    </source>
</evidence>
<evidence type="ECO:0000256" key="1">
    <source>
        <dbReference type="ARBA" id="ARBA00000707"/>
    </source>
</evidence>
<dbReference type="Proteomes" id="UP001151699">
    <property type="component" value="Chromosome A"/>
</dbReference>
<dbReference type="InterPro" id="IPR012462">
    <property type="entry name" value="UFSP1/2_DUB_cat"/>
</dbReference>
<dbReference type="GO" id="GO:0006974">
    <property type="term" value="P:DNA damage response"/>
    <property type="evidence" value="ECO:0007669"/>
    <property type="project" value="TreeGrafter"/>
</dbReference>
<feature type="domain" description="Macro" evidence="22">
    <location>
        <begin position="58"/>
        <end position="236"/>
    </location>
</feature>
<organism evidence="23 24">
    <name type="scientific">Pseudolycoriella hygida</name>
    <dbReference type="NCBI Taxonomy" id="35572"/>
    <lineage>
        <taxon>Eukaryota</taxon>
        <taxon>Metazoa</taxon>
        <taxon>Ecdysozoa</taxon>
        <taxon>Arthropoda</taxon>
        <taxon>Hexapoda</taxon>
        <taxon>Insecta</taxon>
        <taxon>Pterygota</taxon>
        <taxon>Neoptera</taxon>
        <taxon>Endopterygota</taxon>
        <taxon>Diptera</taxon>
        <taxon>Nematocera</taxon>
        <taxon>Sciaroidea</taxon>
        <taxon>Sciaridae</taxon>
        <taxon>Pseudolycoriella</taxon>
    </lineage>
</organism>
<dbReference type="OrthoDB" id="288987at2759"/>
<gene>
    <name evidence="23" type="primary">ZUP1</name>
    <name evidence="23" type="ORF">Bhyg_03580</name>
</gene>
<evidence type="ECO:0000256" key="17">
    <source>
        <dbReference type="ARBA" id="ARBA00031481"/>
    </source>
</evidence>
<dbReference type="GO" id="GO:0140293">
    <property type="term" value="F:ADP-ribosylglutamate hydrolase activity"/>
    <property type="evidence" value="ECO:0007669"/>
    <property type="project" value="TreeGrafter"/>
</dbReference>
<evidence type="ECO:0000259" key="21">
    <source>
        <dbReference type="PROSITE" id="PS50157"/>
    </source>
</evidence>
<dbReference type="FunFam" id="3.90.70.130:FF:000002">
    <property type="entry name" value="Zinc finger containing ubiquitin peptidase 1"/>
    <property type="match status" value="1"/>
</dbReference>
<dbReference type="Pfam" id="PF07910">
    <property type="entry name" value="Peptidase_C78"/>
    <property type="match status" value="1"/>
</dbReference>
<feature type="compositionally biased region" description="Polar residues" evidence="20">
    <location>
        <begin position="355"/>
        <end position="369"/>
    </location>
</feature>
<dbReference type="SMART" id="SM00355">
    <property type="entry name" value="ZnF_C2H2"/>
    <property type="match status" value="5"/>
</dbReference>
<dbReference type="Pfam" id="PF00096">
    <property type="entry name" value="zf-C2H2"/>
    <property type="match status" value="1"/>
</dbReference>
<dbReference type="GO" id="GO:0005737">
    <property type="term" value="C:cytoplasm"/>
    <property type="evidence" value="ECO:0007669"/>
    <property type="project" value="UniProtKB-SubCell"/>
</dbReference>
<keyword evidence="13" id="KW-0862">Zinc</keyword>
<dbReference type="PROSITE" id="PS00028">
    <property type="entry name" value="ZINC_FINGER_C2H2_1"/>
    <property type="match status" value="1"/>
</dbReference>
<evidence type="ECO:0000256" key="10">
    <source>
        <dbReference type="ARBA" id="ARBA00022737"/>
    </source>
</evidence>
<evidence type="ECO:0000313" key="23">
    <source>
        <dbReference type="EMBL" id="KAJ6648352.1"/>
    </source>
</evidence>
<evidence type="ECO:0000256" key="11">
    <source>
        <dbReference type="ARBA" id="ARBA00022771"/>
    </source>
</evidence>
<dbReference type="PANTHER" id="PTHR11106">
    <property type="entry name" value="GANGLIOSIDE INDUCED DIFFERENTIATION ASSOCIATED PROTEIN 2-RELATED"/>
    <property type="match status" value="1"/>
</dbReference>
<reference evidence="23" key="1">
    <citation type="submission" date="2022-07" db="EMBL/GenBank/DDBJ databases">
        <authorList>
            <person name="Trinca V."/>
            <person name="Uliana J.V.C."/>
            <person name="Torres T.T."/>
            <person name="Ward R.J."/>
            <person name="Monesi N."/>
        </authorList>
    </citation>
    <scope>NUCLEOTIDE SEQUENCE</scope>
    <source>
        <strain evidence="23">HSMRA1968</strain>
        <tissue evidence="23">Whole embryos</tissue>
    </source>
</reference>
<dbReference type="GO" id="GO:0042278">
    <property type="term" value="P:purine nucleoside metabolic process"/>
    <property type="evidence" value="ECO:0007669"/>
    <property type="project" value="TreeGrafter"/>
</dbReference>
<dbReference type="Gene3D" id="3.30.160.60">
    <property type="entry name" value="Classic Zinc Finger"/>
    <property type="match status" value="1"/>
</dbReference>
<evidence type="ECO:0000256" key="19">
    <source>
        <dbReference type="PROSITE-ProRule" id="PRU00042"/>
    </source>
</evidence>
<comment type="subcellular location">
    <subcellularLocation>
        <location evidence="3">Cytoplasm</location>
    </subcellularLocation>
    <subcellularLocation>
        <location evidence="2">Nucleus</location>
    </subcellularLocation>
</comment>
<feature type="region of interest" description="Disordered" evidence="20">
    <location>
        <begin position="354"/>
        <end position="447"/>
    </location>
</feature>
<comment type="caution">
    <text evidence="23">The sequence shown here is derived from an EMBL/GenBank/DDBJ whole genome shotgun (WGS) entry which is preliminary data.</text>
</comment>
<sequence length="920" mass="101023">MAEWESTKSTYLSMPIEEKRNHYKCGKNFKTIDDILDWSSYANTYEAKKLGLCSTAANADFPKDDELNKKISVFIGDITCLEVDAIVNAANSSLAGGGGVDGAIHAAADRSLLQAECTFLEGCETGNAKITGGYKLPAKYVIHTVGPMGEKPDLLYGCYKNSMDLVKENQLTTVAFPCVSTGIYGYPNEEAAKVALKSIREWLDGNEYKDRIKRIIFCLFLPVDILVYHKLLTLYFPVQMAEKQPLSDLSPQEHSCEICGASGLSDDSMREHTRQCHVEGNALCPFCGMNGVGAELLLHVNQAHLDYLTPENELMSFIDDQSPSIDGDSDSMSECRGLSPSITEVPGIEKINGIAHSNSNHLNGRNAKSVNGHYHNGTKNSATTSSQSKNQVNQSEPCSGSSGSSKANSKSNNGEQRICDMNGGSKELTNGFATSNGSQGSPLRSQLGLNLKSNAPATSQYSPMLQCPICPYSSESANILEEHINRSHFDPLSPSVNAIVASSNHTDTLTAFACPLCGRAFESSSDLELHVNIEHRDILSPARIDKPATNSSPKSMCPVCSISLDNMKTDEMELHIEKHFAKSPVKRKAETNLEKEAQKLREQREFEMLRAQYGMDDQGNFREQSSSQMQRAVYAGEMSVADYYERQVGLRAAESHGIDDGTSCTKSVAPRVLSLSSSAPGVIKSMVCSSVDHYGSSYGDKGWGCGYRNLQMLLSSLLQNTTYNEAIYSAWGKHGPSRTAMPSISRLQTMVEAAWNRGFDVQGSEQLGSKLANTRKWIGATEVVTVLSWLRIHCQLVDFHRPTSPDGRHTELFNWVLKYFSESRVHTPPLYLQHQGHSRTIIGIEQRSSELTLLILDPSHGPRQVAALGSSQDSLRLIRRGPSAMRAPQYQIVAVRGLIETEEQYQASKILRSLRIPADC</sequence>
<dbReference type="Pfam" id="PF01661">
    <property type="entry name" value="Macro"/>
    <property type="match status" value="1"/>
</dbReference>
<evidence type="ECO:0000313" key="24">
    <source>
        <dbReference type="Proteomes" id="UP001151699"/>
    </source>
</evidence>
<feature type="compositionally biased region" description="Polar residues" evidence="20">
    <location>
        <begin position="377"/>
        <end position="398"/>
    </location>
</feature>
<evidence type="ECO:0000256" key="9">
    <source>
        <dbReference type="ARBA" id="ARBA00022723"/>
    </source>
</evidence>
<dbReference type="GO" id="GO:0005654">
    <property type="term" value="C:nucleoplasm"/>
    <property type="evidence" value="ECO:0007669"/>
    <property type="project" value="TreeGrafter"/>
</dbReference>
<evidence type="ECO:0000256" key="18">
    <source>
        <dbReference type="ARBA" id="ARBA00045669"/>
    </source>
</evidence>
<feature type="compositionally biased region" description="Polar residues" evidence="20">
    <location>
        <begin position="427"/>
        <end position="447"/>
    </location>
</feature>
<evidence type="ECO:0000256" key="6">
    <source>
        <dbReference type="ARBA" id="ARBA00012759"/>
    </source>
</evidence>
<accession>A0A9Q0S7M1</accession>
<evidence type="ECO:0000256" key="15">
    <source>
        <dbReference type="ARBA" id="ARBA00023242"/>
    </source>
</evidence>
<evidence type="ECO:0000259" key="22">
    <source>
        <dbReference type="PROSITE" id="PS51154"/>
    </source>
</evidence>
<evidence type="ECO:0000256" key="20">
    <source>
        <dbReference type="SAM" id="MobiDB-lite"/>
    </source>
</evidence>
<evidence type="ECO:0000256" key="14">
    <source>
        <dbReference type="ARBA" id="ARBA00022990"/>
    </source>
</evidence>
<keyword evidence="8" id="KW-0963">Cytoplasm</keyword>
<evidence type="ECO:0000256" key="2">
    <source>
        <dbReference type="ARBA" id="ARBA00004123"/>
    </source>
</evidence>
<dbReference type="Gene3D" id="3.40.220.10">
    <property type="entry name" value="Leucine Aminopeptidase, subunit E, domain 1"/>
    <property type="match status" value="1"/>
</dbReference>
<dbReference type="SUPFAM" id="SSF52949">
    <property type="entry name" value="Macro domain-like"/>
    <property type="match status" value="1"/>
</dbReference>
<comment type="subunit">
    <text evidence="5">Interacts with RPA1 and RPA2.</text>
</comment>
<keyword evidence="11 19" id="KW-0863">Zinc-finger</keyword>
<keyword evidence="9" id="KW-0479">Metal-binding</keyword>
<comment type="function">
    <text evidence="18">Deubiquitinase with endodeubiquitinase activity that specifically interacts with and cleaves 'Lys-63'-linked long polyubiquitin chains. Shows only weak activity against 'Lys-11' and 'Lys-48'-linked chains. Plays an important role in genome stability pathways, functioning to prevent spontaneous DNA damage and also promote cellular survival in response to exogenous DNA damage. Modulates the ubiquitination status of replication protein A (RPA) complex proteins in response to replication stress.</text>
</comment>
<keyword evidence="24" id="KW-1185">Reference proteome</keyword>
<dbReference type="AlphaFoldDB" id="A0A9Q0S7M1"/>
<proteinExistence type="inferred from homology"/>
<comment type="catalytic activity">
    <reaction evidence="1">
        <text>Thiol-dependent hydrolysis of ester, thioester, amide, peptide and isopeptide bonds formed by the C-terminal Gly of ubiquitin (a 76-residue protein attached to proteins as an intracellular targeting signal).</text>
        <dbReference type="EC" id="3.4.19.12"/>
    </reaction>
</comment>
<dbReference type="EMBL" id="WJQU01000001">
    <property type="protein sequence ID" value="KAJ6648352.1"/>
    <property type="molecule type" value="Genomic_DNA"/>
</dbReference>
<keyword evidence="15" id="KW-0539">Nucleus</keyword>
<evidence type="ECO:0000256" key="5">
    <source>
        <dbReference type="ARBA" id="ARBA00011274"/>
    </source>
</evidence>
<dbReference type="PANTHER" id="PTHR11106:SF27">
    <property type="entry name" value="MACRO DOMAIN-CONTAINING PROTEIN"/>
    <property type="match status" value="1"/>
</dbReference>
<dbReference type="PROSITE" id="PS50157">
    <property type="entry name" value="ZINC_FINGER_C2H2_2"/>
    <property type="match status" value="1"/>
</dbReference>
<comment type="similarity">
    <text evidence="4">Belongs to the peptidase C78 family. ZUFSP subfamily.</text>
</comment>
<dbReference type="Gene3D" id="3.90.70.130">
    <property type="match status" value="1"/>
</dbReference>
<evidence type="ECO:0000256" key="4">
    <source>
        <dbReference type="ARBA" id="ARBA00010469"/>
    </source>
</evidence>
<keyword evidence="10" id="KW-0677">Repeat</keyword>
<dbReference type="SMART" id="SM00506">
    <property type="entry name" value="A1pp"/>
    <property type="match status" value="1"/>
</dbReference>
<feature type="compositionally biased region" description="Low complexity" evidence="20">
    <location>
        <begin position="399"/>
        <end position="414"/>
    </location>
</feature>
<evidence type="ECO:0000256" key="16">
    <source>
        <dbReference type="ARBA" id="ARBA00029662"/>
    </source>
</evidence>
<protein>
    <recommendedName>
        <fullName evidence="7">Zinc finger-containing ubiquitin peptidase 1</fullName>
        <ecNumber evidence="6">3.4.19.12</ecNumber>
    </recommendedName>
    <alternativeName>
        <fullName evidence="17">Lys-63-specific deubiquitinase ZUFSP</fullName>
    </alternativeName>
    <alternativeName>
        <fullName evidence="16">Zinc finger with UFM1-specific peptidase domain protein</fullName>
    </alternativeName>
</protein>
<dbReference type="InterPro" id="IPR002589">
    <property type="entry name" value="Macro_dom"/>
</dbReference>
<dbReference type="CDD" id="cd02908">
    <property type="entry name" value="Macro_OAADPr_deacetylase"/>
    <property type="match status" value="1"/>
</dbReference>
<dbReference type="EC" id="3.4.19.12" evidence="6"/>
<dbReference type="PROSITE" id="PS51154">
    <property type="entry name" value="MACRO"/>
    <property type="match status" value="1"/>
</dbReference>
<keyword evidence="12" id="KW-0378">Hydrolase</keyword>
<dbReference type="GO" id="GO:0140291">
    <property type="term" value="P:peptidyl-glutamate ADP-deribosylation"/>
    <property type="evidence" value="ECO:0007669"/>
    <property type="project" value="TreeGrafter"/>
</dbReference>
<dbReference type="GO" id="GO:0008270">
    <property type="term" value="F:zinc ion binding"/>
    <property type="evidence" value="ECO:0007669"/>
    <property type="project" value="UniProtKB-KW"/>
</dbReference>
<evidence type="ECO:0000256" key="3">
    <source>
        <dbReference type="ARBA" id="ARBA00004496"/>
    </source>
</evidence>
<evidence type="ECO:0000256" key="12">
    <source>
        <dbReference type="ARBA" id="ARBA00022801"/>
    </source>
</evidence>
<keyword evidence="14" id="KW-0007">Acetylation</keyword>
<name>A0A9Q0S7M1_9DIPT</name>
<dbReference type="InterPro" id="IPR013087">
    <property type="entry name" value="Znf_C2H2_type"/>
</dbReference>
<evidence type="ECO:0000256" key="8">
    <source>
        <dbReference type="ARBA" id="ARBA00022490"/>
    </source>
</evidence>
<feature type="domain" description="C2H2-type" evidence="21">
    <location>
        <begin position="512"/>
        <end position="535"/>
    </location>
</feature>